<comment type="caution">
    <text evidence="1">The sequence shown here is derived from an EMBL/GenBank/DDBJ whole genome shotgun (WGS) entry which is preliminary data.</text>
</comment>
<name>X0YAM4_9ZZZZ</name>
<protein>
    <submittedName>
        <fullName evidence="1">Uncharacterized protein</fullName>
    </submittedName>
</protein>
<gene>
    <name evidence="1" type="ORF">S01H1_77821</name>
</gene>
<dbReference type="AlphaFoldDB" id="X0YAM4"/>
<dbReference type="EMBL" id="BARS01052334">
    <property type="protein sequence ID" value="GAG52885.1"/>
    <property type="molecule type" value="Genomic_DNA"/>
</dbReference>
<evidence type="ECO:0000313" key="1">
    <source>
        <dbReference type="EMBL" id="GAG52885.1"/>
    </source>
</evidence>
<accession>X0YAM4</accession>
<feature type="non-terminal residue" evidence="1">
    <location>
        <position position="118"/>
    </location>
</feature>
<reference evidence="1" key="1">
    <citation type="journal article" date="2014" name="Front. Microbiol.">
        <title>High frequency of phylogenetically diverse reductive dehalogenase-homologous genes in deep subseafloor sedimentary metagenomes.</title>
        <authorList>
            <person name="Kawai M."/>
            <person name="Futagami T."/>
            <person name="Toyoda A."/>
            <person name="Takaki Y."/>
            <person name="Nishi S."/>
            <person name="Hori S."/>
            <person name="Arai W."/>
            <person name="Tsubouchi T."/>
            <person name="Morono Y."/>
            <person name="Uchiyama I."/>
            <person name="Ito T."/>
            <person name="Fujiyama A."/>
            <person name="Inagaki F."/>
            <person name="Takami H."/>
        </authorList>
    </citation>
    <scope>NUCLEOTIDE SEQUENCE</scope>
    <source>
        <strain evidence="1">Expedition CK06-06</strain>
    </source>
</reference>
<proteinExistence type="predicted"/>
<sequence length="118" mass="12312">MRFRSTFNWTCGVLAVGLVMVVSAGGVHGQAPQEAQTREYPTPLEDQWVLAYANDFSQPDNCTDWVIVSGSGVVAEGVLALKAVEGLATATLTGTCFSSPGVRIEFDAYIAGSPGIGG</sequence>
<organism evidence="1">
    <name type="scientific">marine sediment metagenome</name>
    <dbReference type="NCBI Taxonomy" id="412755"/>
    <lineage>
        <taxon>unclassified sequences</taxon>
        <taxon>metagenomes</taxon>
        <taxon>ecological metagenomes</taxon>
    </lineage>
</organism>